<evidence type="ECO:0000313" key="2">
    <source>
        <dbReference type="EMBL" id="RJT30854.1"/>
    </source>
</evidence>
<feature type="transmembrane region" description="Helical" evidence="1">
    <location>
        <begin position="209"/>
        <end position="229"/>
    </location>
</feature>
<sequence length="288" mass="29521">MALGPGARTWLNRMGTLLGLAGVVFVGTRLHVYAGEIDFRRMGAGGYVAIAVLAGLYGASNLLLALGWRRLLAHLGVPVSYSWAVRAYAISQLAKYVPGNIFQFAGRQAIGLSAGIGNAPLAKSTALELALLVVGGALFLTLLLPLIAAGIPDWVGWISFGAAVAVALWLATILGANFGVAAVFYIAFLMFSGLVFAGAYDLAGGSGDFALYPAIAGAYVLAWLVGLVTPGAPAGIGVREAVLLFLLGGLSPGPIILLAVVIGRTITVLGDLLFFAGGQIAGRPLDNQ</sequence>
<name>A0A3A5K5V2_9HYPH</name>
<organism evidence="2 3">
    <name type="scientific">Mesorhizobium waimense</name>
    <dbReference type="NCBI Taxonomy" id="1300307"/>
    <lineage>
        <taxon>Bacteria</taxon>
        <taxon>Pseudomonadati</taxon>
        <taxon>Pseudomonadota</taxon>
        <taxon>Alphaproteobacteria</taxon>
        <taxon>Hyphomicrobiales</taxon>
        <taxon>Phyllobacteriaceae</taxon>
        <taxon>Mesorhizobium</taxon>
    </lineage>
</organism>
<keyword evidence="1" id="KW-1133">Transmembrane helix</keyword>
<feature type="transmembrane region" description="Helical" evidence="1">
    <location>
        <begin position="129"/>
        <end position="148"/>
    </location>
</feature>
<reference evidence="2 3" key="1">
    <citation type="submission" date="2018-09" db="EMBL/GenBank/DDBJ databases">
        <title>Mesorhizobium carmichaelinearum sp. nov. isolated from Carmichaelinea spp. root nodules in New Zealand.</title>
        <authorList>
            <person name="De Meyer S.E."/>
        </authorList>
    </citation>
    <scope>NUCLEOTIDE SEQUENCE [LARGE SCALE GENOMIC DNA]</scope>
    <source>
        <strain evidence="2 3">ICMP19557</strain>
    </source>
</reference>
<feature type="transmembrane region" description="Helical" evidence="1">
    <location>
        <begin position="154"/>
        <end position="175"/>
    </location>
</feature>
<dbReference type="AlphaFoldDB" id="A0A3A5K5V2"/>
<keyword evidence="3" id="KW-1185">Reference proteome</keyword>
<keyword evidence="1" id="KW-0812">Transmembrane</keyword>
<evidence type="ECO:0000313" key="3">
    <source>
        <dbReference type="Proteomes" id="UP000272706"/>
    </source>
</evidence>
<comment type="caution">
    <text evidence="2">The sequence shown here is derived from an EMBL/GenBank/DDBJ whole genome shotgun (WGS) entry which is preliminary data.</text>
</comment>
<accession>A0A3A5K5V2</accession>
<feature type="transmembrane region" description="Helical" evidence="1">
    <location>
        <begin position="241"/>
        <end position="262"/>
    </location>
</feature>
<dbReference type="Proteomes" id="UP000272706">
    <property type="component" value="Unassembled WGS sequence"/>
</dbReference>
<feature type="transmembrane region" description="Helical" evidence="1">
    <location>
        <begin position="182"/>
        <end position="203"/>
    </location>
</feature>
<protein>
    <submittedName>
        <fullName evidence="2">Uncharacterized protein</fullName>
    </submittedName>
</protein>
<gene>
    <name evidence="2" type="ORF">D3227_29460</name>
</gene>
<feature type="transmembrane region" description="Helical" evidence="1">
    <location>
        <begin position="44"/>
        <end position="66"/>
    </location>
</feature>
<dbReference type="EMBL" id="QZWZ01000033">
    <property type="protein sequence ID" value="RJT30854.1"/>
    <property type="molecule type" value="Genomic_DNA"/>
</dbReference>
<dbReference type="OrthoDB" id="2542372at2"/>
<evidence type="ECO:0000256" key="1">
    <source>
        <dbReference type="SAM" id="Phobius"/>
    </source>
</evidence>
<keyword evidence="1" id="KW-0472">Membrane</keyword>
<proteinExistence type="predicted"/>